<dbReference type="GO" id="GO:0016788">
    <property type="term" value="F:hydrolase activity, acting on ester bonds"/>
    <property type="evidence" value="ECO:0007669"/>
    <property type="project" value="InterPro"/>
</dbReference>
<organism evidence="6 7">
    <name type="scientific">Reichenbachiella faecimaris</name>
    <dbReference type="NCBI Taxonomy" id="692418"/>
    <lineage>
        <taxon>Bacteria</taxon>
        <taxon>Pseudomonadati</taxon>
        <taxon>Bacteroidota</taxon>
        <taxon>Cytophagia</taxon>
        <taxon>Cytophagales</taxon>
        <taxon>Reichenbachiellaceae</taxon>
        <taxon>Reichenbachiella</taxon>
    </lineage>
</organism>
<dbReference type="OrthoDB" id="9782876at2"/>
<evidence type="ECO:0000313" key="7">
    <source>
        <dbReference type="Proteomes" id="UP000192472"/>
    </source>
</evidence>
<comment type="cofactor">
    <cofactor evidence="1">
        <name>Zn(2+)</name>
        <dbReference type="ChEBI" id="CHEBI:29105"/>
    </cofactor>
</comment>
<dbReference type="PANTHER" id="PTHR37326">
    <property type="entry name" value="BLL3975 PROTEIN"/>
    <property type="match status" value="1"/>
</dbReference>
<dbReference type="InterPro" id="IPR055438">
    <property type="entry name" value="AstE_AspA_cat"/>
</dbReference>
<reference evidence="6 7" key="1">
    <citation type="submission" date="2017-04" db="EMBL/GenBank/DDBJ databases">
        <authorList>
            <person name="Afonso C.L."/>
            <person name="Miller P.J."/>
            <person name="Scott M.A."/>
            <person name="Spackman E."/>
            <person name="Goraichik I."/>
            <person name="Dimitrov K.M."/>
            <person name="Suarez D.L."/>
            <person name="Swayne D.E."/>
        </authorList>
    </citation>
    <scope>NUCLEOTIDE SEQUENCE [LARGE SCALE GENOMIC DNA]</scope>
    <source>
        <strain evidence="6 7">DSM 26133</strain>
    </source>
</reference>
<evidence type="ECO:0000313" key="6">
    <source>
        <dbReference type="EMBL" id="SMD38897.1"/>
    </source>
</evidence>
<dbReference type="SUPFAM" id="SSF53187">
    <property type="entry name" value="Zn-dependent exopeptidases"/>
    <property type="match status" value="1"/>
</dbReference>
<dbReference type="STRING" id="692418.SAMN04488029_3933"/>
<gene>
    <name evidence="6" type="ORF">SAMN04488029_3933</name>
</gene>
<dbReference type="AlphaFoldDB" id="A0A1W2GQH3"/>
<dbReference type="InterPro" id="IPR043795">
    <property type="entry name" value="N-alpha-Ac-DABA-like"/>
</dbReference>
<keyword evidence="2" id="KW-0479">Metal-binding</keyword>
<dbReference type="PANTHER" id="PTHR37326:SF2">
    <property type="entry name" value="SUCCINYLGLUTAMATE DESUCCINYLASE_ASPARTOACYLASE FAMILY PROTEIN"/>
    <property type="match status" value="1"/>
</dbReference>
<evidence type="ECO:0000256" key="3">
    <source>
        <dbReference type="ARBA" id="ARBA00022801"/>
    </source>
</evidence>
<accession>A0A1W2GQH3</accession>
<dbReference type="GO" id="GO:0046872">
    <property type="term" value="F:metal ion binding"/>
    <property type="evidence" value="ECO:0007669"/>
    <property type="project" value="UniProtKB-KW"/>
</dbReference>
<dbReference type="Gene3D" id="3.40.630.10">
    <property type="entry name" value="Zn peptidases"/>
    <property type="match status" value="1"/>
</dbReference>
<proteinExistence type="predicted"/>
<evidence type="ECO:0000259" key="5">
    <source>
        <dbReference type="Pfam" id="PF24827"/>
    </source>
</evidence>
<dbReference type="GO" id="GO:0016811">
    <property type="term" value="F:hydrolase activity, acting on carbon-nitrogen (but not peptide) bonds, in linear amides"/>
    <property type="evidence" value="ECO:0007669"/>
    <property type="project" value="InterPro"/>
</dbReference>
<keyword evidence="4" id="KW-0862">Zinc</keyword>
<evidence type="ECO:0000256" key="1">
    <source>
        <dbReference type="ARBA" id="ARBA00001947"/>
    </source>
</evidence>
<dbReference type="Pfam" id="PF24827">
    <property type="entry name" value="AstE_AspA_cat"/>
    <property type="match status" value="1"/>
</dbReference>
<name>A0A1W2GQH3_REIFA</name>
<protein>
    <recommendedName>
        <fullName evidence="5">Succinylglutamate desuccinylase/Aspartoacylase catalytic domain-containing protein</fullName>
    </recommendedName>
</protein>
<dbReference type="Proteomes" id="UP000192472">
    <property type="component" value="Unassembled WGS sequence"/>
</dbReference>
<dbReference type="CDD" id="cd06251">
    <property type="entry name" value="M14_ASTE_ASPA-like"/>
    <property type="match status" value="1"/>
</dbReference>
<keyword evidence="7" id="KW-1185">Reference proteome</keyword>
<sequence>MELQDINIAGITIAPGEEKQIDAQIAKLPSRTPIDIPIIVSRSKKPGPTLLITGGMHGDEINGIEIVRRIIAKKYHRPLIGSMICIPILNVYGFIQFSRQTADGGKDMNRSFPGTRNGSLASQLAHRLTQDILPLIDYGIDFHTGGARINNYPQIRAQLDDPKNLELAKAFSPKFMIHSPFREKSFRKEAAKSGKSILVFEGGESLRLRKHAIDVGVDGLLRVMKHLKMRNEAPDSKEDSFFIKKSSWVRAKSAGIYHSFFRTGEFVEKGTVVGLITGPYGDFEHKMKAPISGYAIAINNNPVINRGDALIHIGVTN</sequence>
<dbReference type="EMBL" id="FWYF01000005">
    <property type="protein sequence ID" value="SMD38897.1"/>
    <property type="molecule type" value="Genomic_DNA"/>
</dbReference>
<dbReference type="InterPro" id="IPR053138">
    <property type="entry name" value="N-alpha-Ac-DABA_deacetylase"/>
</dbReference>
<dbReference type="RefSeq" id="WP_084374556.1">
    <property type="nucleotide sequence ID" value="NZ_FWYF01000005.1"/>
</dbReference>
<evidence type="ECO:0000256" key="2">
    <source>
        <dbReference type="ARBA" id="ARBA00022723"/>
    </source>
</evidence>
<evidence type="ECO:0000256" key="4">
    <source>
        <dbReference type="ARBA" id="ARBA00022833"/>
    </source>
</evidence>
<dbReference type="PIRSF" id="PIRSF039012">
    <property type="entry name" value="ASP"/>
    <property type="match status" value="1"/>
</dbReference>
<feature type="domain" description="Succinylglutamate desuccinylase/Aspartoacylase catalytic" evidence="5">
    <location>
        <begin position="46"/>
        <end position="227"/>
    </location>
</feature>
<keyword evidence="3" id="KW-0378">Hydrolase</keyword>